<protein>
    <submittedName>
        <fullName evidence="9">Multidrug resistance protein MdtC</fullName>
    </submittedName>
</protein>
<dbReference type="PRINTS" id="PR00702">
    <property type="entry name" value="ACRIFLAVINRP"/>
</dbReference>
<feature type="transmembrane region" description="Helical" evidence="8">
    <location>
        <begin position="334"/>
        <end position="353"/>
    </location>
</feature>
<name>A0A5S9NNC5_9GAMM</name>
<dbReference type="Pfam" id="PF00873">
    <property type="entry name" value="ACR_tran"/>
    <property type="match status" value="1"/>
</dbReference>
<keyword evidence="7 8" id="KW-0472">Membrane</keyword>
<feature type="transmembrane region" description="Helical" evidence="8">
    <location>
        <begin position="962"/>
        <end position="983"/>
    </location>
</feature>
<feature type="transmembrane region" description="Helical" evidence="8">
    <location>
        <begin position="866"/>
        <end position="884"/>
    </location>
</feature>
<feature type="transmembrane region" description="Helical" evidence="8">
    <location>
        <begin position="465"/>
        <end position="490"/>
    </location>
</feature>
<dbReference type="EMBL" id="CACSIK010000001">
    <property type="protein sequence ID" value="CAA0091844.1"/>
    <property type="molecule type" value="Genomic_DNA"/>
</dbReference>
<evidence type="ECO:0000256" key="6">
    <source>
        <dbReference type="ARBA" id="ARBA00022989"/>
    </source>
</evidence>
<dbReference type="InterPro" id="IPR027463">
    <property type="entry name" value="AcrB_DN_DC_subdom"/>
</dbReference>
<sequence length="1056" mass="114051">MNLSRPFIFRPVATGLLSLALVLVGLLAWRMLPVAPLPQVDFPVIRVTASLPGASPESMASTVATPLERALGSISGIAAISSSSNKGSTSVVLTFDLDRNLDEAARDVQAAINVVRGELPAGMPGNPEFRKIDPSQAPIMGLALSSSTLSPSELYDAASTILSQRLAQIVGVGEVGISGASLPAVRVQLDPGALLHRGIALDEVRSAISQANALRPLGVIEDSSHRWRVSTNDPLRKASEYRDLILRHSDGAVVRLGDVAEVTESVEDRYSSGFHNDRPAVILMVSRQSGANIVETIDAIYKELPRLRALMPSNSELSVIMDRSPVIRATLSEAQLSLLISVALVMLVVWLFLGSLRTALIPSIAIPVSLIGAFVVMYFYGFSLNNLSLMALVVACGLVVDDAIVVLENIERHIEAGLSPLRASLLGAKEVGFTLLAMNLALVVVFVSILFMGGVVERLFREFSITLAAAMLISLLVSLSLTPSLCARWLRPHSNLSDREQSKGVLSGFENRMADYSYEMFESLKNGYARSLDWALRHGIVVMLILAGVIACNVYLYSSLQKTTLPQQDTGQVRGFVRGDDGFSFQLMQPKIEIFRQYILTDPAIADVTGTSGGSGGLTNAQITLNLKPLSERGVSAQAVVDRLRAGAPKVPGAMLHMMVDQDIRLGSPFSSSEYELILRSDSLEALDKWSRLASQAMMDLPELVDVDSIGNEDARQVTLNINRELAKQYGVDMSTVASMLNNSFSQRQVATLYDDMNQYRVVMELAPGYTSQPAVLSQLNVIASDGSRIPLSSFATWDYGMGEDRIRHEGQFASEGIGYGLAPGVTLPEAEEAIANALDQIKLPTQVHVAPDGGRPSFGADLSQPWLILWVLLAVYLVLGVLYESTLHPLTILSTLPSAGIGALLALKISQIHLSLISLLGLFLLIGIVMKNAILMIDFALQAQRRDGLDPDQAIRQAARLRLRAILMTNLAGLLGAVPLAIGFGEGAELRRPLGVTIIGGLAVSQFLTLYTTPIIYLYFERLRQWVLRTKPQDHGLAISSSTAITSDKKVKNHL</sequence>
<evidence type="ECO:0000313" key="10">
    <source>
        <dbReference type="EMBL" id="CAA0099182.1"/>
    </source>
</evidence>
<keyword evidence="11" id="KW-1185">Reference proteome</keyword>
<evidence type="ECO:0000256" key="1">
    <source>
        <dbReference type="ARBA" id="ARBA00004429"/>
    </source>
</evidence>
<dbReference type="GO" id="GO:0042910">
    <property type="term" value="F:xenobiotic transmembrane transporter activity"/>
    <property type="evidence" value="ECO:0007669"/>
    <property type="project" value="TreeGrafter"/>
</dbReference>
<dbReference type="Gene3D" id="3.30.70.1440">
    <property type="entry name" value="Multidrug efflux transporter AcrB pore domain"/>
    <property type="match status" value="1"/>
</dbReference>
<dbReference type="FunFam" id="1.20.1640.10:FF:000001">
    <property type="entry name" value="Efflux pump membrane transporter"/>
    <property type="match status" value="1"/>
</dbReference>
<feature type="transmembrane region" description="Helical" evidence="8">
    <location>
        <begin position="360"/>
        <end position="381"/>
    </location>
</feature>
<dbReference type="SUPFAM" id="SSF82866">
    <property type="entry name" value="Multidrug efflux transporter AcrB transmembrane domain"/>
    <property type="match status" value="2"/>
</dbReference>
<proteinExistence type="predicted"/>
<evidence type="ECO:0000313" key="9">
    <source>
        <dbReference type="EMBL" id="CAA0091844.1"/>
    </source>
</evidence>
<dbReference type="Gene3D" id="1.20.1640.10">
    <property type="entry name" value="Multidrug efflux transporter AcrB transmembrane domain"/>
    <property type="match status" value="2"/>
</dbReference>
<accession>A0A5S9NNC5</accession>
<evidence type="ECO:0000256" key="5">
    <source>
        <dbReference type="ARBA" id="ARBA00022692"/>
    </source>
</evidence>
<organism evidence="9 11">
    <name type="scientific">Zhongshania aliphaticivorans</name>
    <dbReference type="NCBI Taxonomy" id="1470434"/>
    <lineage>
        <taxon>Bacteria</taxon>
        <taxon>Pseudomonadati</taxon>
        <taxon>Pseudomonadota</taxon>
        <taxon>Gammaproteobacteria</taxon>
        <taxon>Cellvibrionales</taxon>
        <taxon>Spongiibacteraceae</taxon>
        <taxon>Zhongshania</taxon>
    </lineage>
</organism>
<dbReference type="AlphaFoldDB" id="A0A5S9NNC5"/>
<feature type="transmembrane region" description="Helical" evidence="8">
    <location>
        <begin position="995"/>
        <end position="1021"/>
    </location>
</feature>
<evidence type="ECO:0000256" key="8">
    <source>
        <dbReference type="SAM" id="Phobius"/>
    </source>
</evidence>
<evidence type="ECO:0000256" key="3">
    <source>
        <dbReference type="ARBA" id="ARBA00022475"/>
    </source>
</evidence>
<dbReference type="SUPFAM" id="SSF82714">
    <property type="entry name" value="Multidrug efflux transporter AcrB TolC docking domain, DN and DC subdomains"/>
    <property type="match status" value="2"/>
</dbReference>
<evidence type="ECO:0000256" key="2">
    <source>
        <dbReference type="ARBA" id="ARBA00022448"/>
    </source>
</evidence>
<comment type="subcellular location">
    <subcellularLocation>
        <location evidence="1">Cell inner membrane</location>
        <topology evidence="1">Multi-pass membrane protein</topology>
    </subcellularLocation>
</comment>
<feature type="transmembrane region" description="Helical" evidence="8">
    <location>
        <begin position="431"/>
        <end position="453"/>
    </location>
</feature>
<evidence type="ECO:0000256" key="7">
    <source>
        <dbReference type="ARBA" id="ARBA00023136"/>
    </source>
</evidence>
<dbReference type="Gene3D" id="3.30.2090.10">
    <property type="entry name" value="Multidrug efflux transporter AcrB TolC docking domain, DN and DC subdomains"/>
    <property type="match status" value="2"/>
</dbReference>
<keyword evidence="3" id="KW-1003">Cell membrane</keyword>
<dbReference type="FunFam" id="3.30.70.1430:FF:000001">
    <property type="entry name" value="Efflux pump membrane transporter"/>
    <property type="match status" value="1"/>
</dbReference>
<dbReference type="OrthoDB" id="9757904at2"/>
<dbReference type="EMBL" id="CACSIM010000002">
    <property type="protein sequence ID" value="CAA0099182.1"/>
    <property type="molecule type" value="Genomic_DNA"/>
</dbReference>
<dbReference type="Proteomes" id="UP000435877">
    <property type="component" value="Unassembled WGS sequence"/>
</dbReference>
<keyword evidence="2" id="KW-0813">Transport</keyword>
<dbReference type="Gene3D" id="3.30.70.1430">
    <property type="entry name" value="Multidrug efflux transporter AcrB pore domain"/>
    <property type="match status" value="2"/>
</dbReference>
<dbReference type="Proteomes" id="UP000439591">
    <property type="component" value="Unassembled WGS sequence"/>
</dbReference>
<keyword evidence="5 8" id="KW-0812">Transmembrane</keyword>
<gene>
    <name evidence="9" type="primary">mdtC</name>
    <name evidence="9" type="ORF">IHBHHGIJ_02209</name>
    <name evidence="10" type="ORF">KFEGEMFD_01811</name>
</gene>
<evidence type="ECO:0000256" key="4">
    <source>
        <dbReference type="ARBA" id="ARBA00022519"/>
    </source>
</evidence>
<dbReference type="GO" id="GO:0005886">
    <property type="term" value="C:plasma membrane"/>
    <property type="evidence" value="ECO:0007669"/>
    <property type="project" value="UniProtKB-SubCell"/>
</dbReference>
<dbReference type="SUPFAM" id="SSF82693">
    <property type="entry name" value="Multidrug efflux transporter AcrB pore domain, PN1, PN2, PC1 and PC2 subdomains"/>
    <property type="match status" value="3"/>
</dbReference>
<feature type="transmembrane region" description="Helical" evidence="8">
    <location>
        <begin position="534"/>
        <end position="557"/>
    </location>
</feature>
<evidence type="ECO:0000313" key="11">
    <source>
        <dbReference type="Proteomes" id="UP000435877"/>
    </source>
</evidence>
<keyword evidence="6 8" id="KW-1133">Transmembrane helix</keyword>
<evidence type="ECO:0000313" key="12">
    <source>
        <dbReference type="Proteomes" id="UP000439591"/>
    </source>
</evidence>
<dbReference type="PANTHER" id="PTHR32063">
    <property type="match status" value="1"/>
</dbReference>
<reference evidence="11 12" key="1">
    <citation type="submission" date="2019-11" db="EMBL/GenBank/DDBJ databases">
        <authorList>
            <person name="Holert J."/>
        </authorList>
    </citation>
    <scope>NUCLEOTIDE SEQUENCE [LARGE SCALE GENOMIC DNA]</scope>
    <source>
        <strain evidence="10">BC3_2A</strain>
        <strain evidence="9">SB11_1A</strain>
    </source>
</reference>
<feature type="transmembrane region" description="Helical" evidence="8">
    <location>
        <begin position="917"/>
        <end position="942"/>
    </location>
</feature>
<keyword evidence="4" id="KW-0997">Cell inner membrane</keyword>
<dbReference type="InterPro" id="IPR001036">
    <property type="entry name" value="Acrflvin-R"/>
</dbReference>
<dbReference type="PANTHER" id="PTHR32063:SF34">
    <property type="entry name" value="MULTIDRUG RESISTANCE PROTEIN MDTC"/>
    <property type="match status" value="1"/>
</dbReference>
<dbReference type="Gene3D" id="3.30.70.1320">
    <property type="entry name" value="Multidrug efflux transporter AcrB pore domain like"/>
    <property type="match status" value="1"/>
</dbReference>
<dbReference type="RefSeq" id="WP_159268784.1">
    <property type="nucleotide sequence ID" value="NZ_CACSIK010000001.1"/>
</dbReference>